<gene>
    <name evidence="1" type="ORF">L1987_22946</name>
</gene>
<evidence type="ECO:0000313" key="2">
    <source>
        <dbReference type="Proteomes" id="UP001056120"/>
    </source>
</evidence>
<comment type="caution">
    <text evidence="1">The sequence shown here is derived from an EMBL/GenBank/DDBJ whole genome shotgun (WGS) entry which is preliminary data.</text>
</comment>
<keyword evidence="2" id="KW-1185">Reference proteome</keyword>
<accession>A0ACB9IHR4</accession>
<reference evidence="2" key="1">
    <citation type="journal article" date="2022" name="Mol. Ecol. Resour.">
        <title>The genomes of chicory, endive, great burdock and yacon provide insights into Asteraceae palaeo-polyploidization history and plant inulin production.</title>
        <authorList>
            <person name="Fan W."/>
            <person name="Wang S."/>
            <person name="Wang H."/>
            <person name="Wang A."/>
            <person name="Jiang F."/>
            <person name="Liu H."/>
            <person name="Zhao H."/>
            <person name="Xu D."/>
            <person name="Zhang Y."/>
        </authorList>
    </citation>
    <scope>NUCLEOTIDE SEQUENCE [LARGE SCALE GENOMIC DNA]</scope>
    <source>
        <strain evidence="2">cv. Yunnan</strain>
    </source>
</reference>
<dbReference type="EMBL" id="CM042025">
    <property type="protein sequence ID" value="KAI3807026.1"/>
    <property type="molecule type" value="Genomic_DNA"/>
</dbReference>
<reference evidence="1 2" key="2">
    <citation type="journal article" date="2022" name="Mol. Ecol. Resour.">
        <title>The genomes of chicory, endive, great burdock and yacon provide insights into Asteraceae paleo-polyploidization history and plant inulin production.</title>
        <authorList>
            <person name="Fan W."/>
            <person name="Wang S."/>
            <person name="Wang H."/>
            <person name="Wang A."/>
            <person name="Jiang F."/>
            <person name="Liu H."/>
            <person name="Zhao H."/>
            <person name="Xu D."/>
            <person name="Zhang Y."/>
        </authorList>
    </citation>
    <scope>NUCLEOTIDE SEQUENCE [LARGE SCALE GENOMIC DNA]</scope>
    <source>
        <strain evidence="2">cv. Yunnan</strain>
        <tissue evidence="1">Leaves</tissue>
    </source>
</reference>
<protein>
    <submittedName>
        <fullName evidence="1">Uncharacterized protein</fullName>
    </submittedName>
</protein>
<sequence>MNTCCLLDVVWAENVVLCYRRSEIANIWDMADLGWDYGFGEVDTGLVNMQPKSAGIKTEQDCEGDKSTSWSTGQSGTCIMDQWKSAVDESSPCSTSSQYGGPICRQFWKAGIYNDDLAYVSKSHAIAELLDNAVDEIQNDATYVILDKTSNPRDGSPALFIQDDGAGMDPEAMRKCLSFGFSDKKSESSIGKCMNMLFSFSLRLGADAIVFTRKSVDKTVTQSIGLLSYTFLTRSGYDRIVVPMVHYKFNIMTGSFESLQPESDRHSDLNISVLLQWSPYSTEKELLDQFGNIGFHGTKIIVYNLWLDDDGNMELDFESDPEVSNSSLLYIFCGYFYHVIPISQKHNLVQDIRLAWDGKTNAKDYSNKAITDNHIAYRLRHSLRHPEFIVYKPQGVLEADSMEPTHSKQDFEKTNVYQKLVTRLKLMTLEYWDYHCGLLGYKIPKKALPSYASGSCPKEGSNLKRKLPDHTEGSPSENVTETTSGAKMDQKMTLLMQENKRLKQQCLELEKGEKELDLKELNNPSSL</sequence>
<organism evidence="1 2">
    <name type="scientific">Smallanthus sonchifolius</name>
    <dbReference type="NCBI Taxonomy" id="185202"/>
    <lineage>
        <taxon>Eukaryota</taxon>
        <taxon>Viridiplantae</taxon>
        <taxon>Streptophyta</taxon>
        <taxon>Embryophyta</taxon>
        <taxon>Tracheophyta</taxon>
        <taxon>Spermatophyta</taxon>
        <taxon>Magnoliopsida</taxon>
        <taxon>eudicotyledons</taxon>
        <taxon>Gunneridae</taxon>
        <taxon>Pentapetalae</taxon>
        <taxon>asterids</taxon>
        <taxon>campanulids</taxon>
        <taxon>Asterales</taxon>
        <taxon>Asteraceae</taxon>
        <taxon>Asteroideae</taxon>
        <taxon>Heliantheae alliance</taxon>
        <taxon>Millerieae</taxon>
        <taxon>Smallanthus</taxon>
    </lineage>
</organism>
<dbReference type="Proteomes" id="UP001056120">
    <property type="component" value="Linkage Group LG08"/>
</dbReference>
<proteinExistence type="predicted"/>
<evidence type="ECO:0000313" key="1">
    <source>
        <dbReference type="EMBL" id="KAI3807026.1"/>
    </source>
</evidence>
<name>A0ACB9IHR4_9ASTR</name>